<dbReference type="Proteomes" id="UP000078463">
    <property type="component" value="Chromosome"/>
</dbReference>
<keyword evidence="1" id="KW-0732">Signal</keyword>
<organism evidence="2 3">
    <name type="scientific">Polynucleobacter wuianus</name>
    <dbReference type="NCBI Taxonomy" id="1743168"/>
    <lineage>
        <taxon>Bacteria</taxon>
        <taxon>Pseudomonadati</taxon>
        <taxon>Pseudomonadota</taxon>
        <taxon>Betaproteobacteria</taxon>
        <taxon>Burkholderiales</taxon>
        <taxon>Burkholderiaceae</taxon>
        <taxon>Polynucleobacter</taxon>
    </lineage>
</organism>
<feature type="chain" id="PRO_5008248168" description="Serine aminopeptidase S33 domain-containing protein" evidence="1">
    <location>
        <begin position="21"/>
        <end position="246"/>
    </location>
</feature>
<dbReference type="RefSeq" id="WP_068949327.1">
    <property type="nucleotide sequence ID" value="NZ_CP015922.1"/>
</dbReference>
<dbReference type="AlphaFoldDB" id="A0A191UH74"/>
<keyword evidence="3" id="KW-1185">Reference proteome</keyword>
<feature type="signal peptide" evidence="1">
    <location>
        <begin position="1"/>
        <end position="20"/>
    </location>
</feature>
<protein>
    <recommendedName>
        <fullName evidence="4">Serine aminopeptidase S33 domain-containing protein</fullName>
    </recommendedName>
</protein>
<sequence length="246" mass="26795">MKFNHIVAAIGMLVSSVAHSQVFDVPYKDDAPTRTLLTPVKNAKAVVLLFPGGGGVLKLQNDGSTTNGHTFVRSKDLWAQYGIDSVLVDTPYDLGAGMRNSRSIRDHQQRILNVVTYYKEKFNLPVWIFGHSMGTVSVTEFVNGGKEKENLIAGVIVAGTYRSATVDSDITVPVLAIHHIDDGCASTPLASSERIIESRPKKLSSQFIQIDGGISEGDVCGSRAYHGFNQKEQEFIKAAAQFILKN</sequence>
<dbReference type="InterPro" id="IPR029058">
    <property type="entry name" value="AB_hydrolase_fold"/>
</dbReference>
<evidence type="ECO:0000256" key="1">
    <source>
        <dbReference type="SAM" id="SignalP"/>
    </source>
</evidence>
<dbReference type="OrthoDB" id="9146575at2"/>
<reference evidence="3" key="1">
    <citation type="submission" date="2016-05" db="EMBL/GenBank/DDBJ databases">
        <title>Polynucleobacter sp. QLW-P1FAT50C-4 genome.</title>
        <authorList>
            <person name="Hahn M.W."/>
        </authorList>
    </citation>
    <scope>NUCLEOTIDE SEQUENCE [LARGE SCALE GENOMIC DNA]</scope>
    <source>
        <strain evidence="3">QLW-P1FAT50C-4</strain>
    </source>
</reference>
<evidence type="ECO:0008006" key="4">
    <source>
        <dbReference type="Google" id="ProtNLM"/>
    </source>
</evidence>
<accession>A0A191UH74</accession>
<dbReference type="EMBL" id="CP015922">
    <property type="protein sequence ID" value="ANJ00328.1"/>
    <property type="molecule type" value="Genomic_DNA"/>
</dbReference>
<name>A0A191UH74_9BURK</name>
<evidence type="ECO:0000313" key="2">
    <source>
        <dbReference type="EMBL" id="ANJ00328.1"/>
    </source>
</evidence>
<dbReference type="SUPFAM" id="SSF53474">
    <property type="entry name" value="alpha/beta-Hydrolases"/>
    <property type="match status" value="1"/>
</dbReference>
<dbReference type="STRING" id="1743168.A8O14_09725"/>
<dbReference type="Gene3D" id="3.40.50.1820">
    <property type="entry name" value="alpha/beta hydrolase"/>
    <property type="match status" value="1"/>
</dbReference>
<evidence type="ECO:0000313" key="3">
    <source>
        <dbReference type="Proteomes" id="UP000078463"/>
    </source>
</evidence>
<proteinExistence type="predicted"/>
<dbReference type="KEGG" id="pwu:A8O14_09725"/>
<gene>
    <name evidence="2" type="ORF">A8O14_09725</name>
</gene>